<dbReference type="AlphaFoldDB" id="A0A9W6LEF7"/>
<feature type="transmembrane region" description="Helical" evidence="1">
    <location>
        <begin position="94"/>
        <end position="114"/>
    </location>
</feature>
<keyword evidence="1" id="KW-0472">Membrane</keyword>
<protein>
    <submittedName>
        <fullName evidence="2">Uncharacterized protein</fullName>
    </submittedName>
</protein>
<evidence type="ECO:0000313" key="3">
    <source>
        <dbReference type="Proteomes" id="UP001144352"/>
    </source>
</evidence>
<evidence type="ECO:0000313" key="2">
    <source>
        <dbReference type="EMBL" id="GLI39481.1"/>
    </source>
</evidence>
<dbReference type="RefSeq" id="WP_214187889.1">
    <property type="nucleotide sequence ID" value="NZ_BSDS01000002.1"/>
</dbReference>
<organism evidence="2 3">
    <name type="scientific">Geobacter hydrogenophilus</name>
    <dbReference type="NCBI Taxonomy" id="40983"/>
    <lineage>
        <taxon>Bacteria</taxon>
        <taxon>Pseudomonadati</taxon>
        <taxon>Thermodesulfobacteriota</taxon>
        <taxon>Desulfuromonadia</taxon>
        <taxon>Geobacterales</taxon>
        <taxon>Geobacteraceae</taxon>
        <taxon>Geobacter</taxon>
    </lineage>
</organism>
<keyword evidence="3" id="KW-1185">Reference proteome</keyword>
<keyword evidence="1" id="KW-0812">Transmembrane</keyword>
<dbReference type="EMBL" id="BSDS01000002">
    <property type="protein sequence ID" value="GLI39481.1"/>
    <property type="molecule type" value="Genomic_DNA"/>
</dbReference>
<accession>A0A9W6LEF7</accession>
<reference evidence="2" key="1">
    <citation type="submission" date="2022-12" db="EMBL/GenBank/DDBJ databases">
        <title>Reference genome sequencing for broad-spectrum identification of bacterial and archaeal isolates by mass spectrometry.</title>
        <authorList>
            <person name="Sekiguchi Y."/>
            <person name="Tourlousse D.M."/>
        </authorList>
    </citation>
    <scope>NUCLEOTIDE SEQUENCE</scope>
    <source>
        <strain evidence="2">H2</strain>
    </source>
</reference>
<keyword evidence="1" id="KW-1133">Transmembrane helix</keyword>
<feature type="transmembrane region" description="Helical" evidence="1">
    <location>
        <begin position="61"/>
        <end position="82"/>
    </location>
</feature>
<dbReference type="Proteomes" id="UP001144352">
    <property type="component" value="Unassembled WGS sequence"/>
</dbReference>
<name>A0A9W6LEF7_9BACT</name>
<comment type="caution">
    <text evidence="2">The sequence shown here is derived from an EMBL/GenBank/DDBJ whole genome shotgun (WGS) entry which is preliminary data.</text>
</comment>
<proteinExistence type="predicted"/>
<gene>
    <name evidence="2" type="ORF">GHYDROH2_29820</name>
</gene>
<sequence length="131" mass="14944">MSNYSHYEDIKNRLEAGFNPEQAELLAEVIIQSRNQTELTTKAQPSPEELRRKLKTINRSIIIIVFQEVFALVVGGVLIADYVRTRIITGYDVFLFSMWGLLVVACLVVLADLISRRNRLKRSTESTSKQS</sequence>
<evidence type="ECO:0000256" key="1">
    <source>
        <dbReference type="SAM" id="Phobius"/>
    </source>
</evidence>